<evidence type="ECO:0000313" key="1">
    <source>
        <dbReference type="EMBL" id="KAJ1939281.1"/>
    </source>
</evidence>
<organism evidence="1 2">
    <name type="scientific">Linderina macrospora</name>
    <dbReference type="NCBI Taxonomy" id="4868"/>
    <lineage>
        <taxon>Eukaryota</taxon>
        <taxon>Fungi</taxon>
        <taxon>Fungi incertae sedis</taxon>
        <taxon>Zoopagomycota</taxon>
        <taxon>Kickxellomycotina</taxon>
        <taxon>Kickxellomycetes</taxon>
        <taxon>Kickxellales</taxon>
        <taxon>Kickxellaceae</taxon>
        <taxon>Linderina</taxon>
    </lineage>
</organism>
<gene>
    <name evidence="1" type="primary">DPB11_1</name>
    <name evidence="1" type="ORF">FBU59_004175</name>
</gene>
<keyword evidence="1" id="KW-0418">Kinase</keyword>
<comment type="caution">
    <text evidence="1">The sequence shown here is derived from an EMBL/GenBank/DDBJ whole genome shotgun (WGS) entry which is preliminary data.</text>
</comment>
<accession>A0ACC1J6J1</accession>
<dbReference type="EMBL" id="JANBPW010002898">
    <property type="protein sequence ID" value="KAJ1939281.1"/>
    <property type="molecule type" value="Genomic_DNA"/>
</dbReference>
<name>A0ACC1J6J1_9FUNG</name>
<dbReference type="Proteomes" id="UP001150603">
    <property type="component" value="Unassembled WGS sequence"/>
</dbReference>
<proteinExistence type="predicted"/>
<reference evidence="1" key="1">
    <citation type="submission" date="2022-07" db="EMBL/GenBank/DDBJ databases">
        <title>Phylogenomic reconstructions and comparative analyses of Kickxellomycotina fungi.</title>
        <authorList>
            <person name="Reynolds N.K."/>
            <person name="Stajich J.E."/>
            <person name="Barry K."/>
            <person name="Grigoriev I.V."/>
            <person name="Crous P."/>
            <person name="Smith M.E."/>
        </authorList>
    </citation>
    <scope>NUCLEOTIDE SEQUENCE</scope>
    <source>
        <strain evidence="1">NRRL 5244</strain>
    </source>
</reference>
<keyword evidence="2" id="KW-1185">Reference proteome</keyword>
<protein>
    <submittedName>
        <fullName evidence="1">Protein kinase activating protein dpb11</fullName>
    </submittedName>
</protein>
<keyword evidence="1" id="KW-0808">Transferase</keyword>
<sequence length="181" mass="19864">MLLSISGYEGIERDHIGKLAAVLKIPFSERFSRQTTHLICHPPFKGPKYDRAIKWGIPVIESSWLYDLSVYGALECDRRMEVVPEESAGIEVGRRAEAITGHRSMPPPPSVVRKAVQSPAAAAMVTTPVSINKGRTPLKTPLSKVSQREAPNGTPEVTPMDVSLDHNMQQAIDRLSTTTGH</sequence>
<evidence type="ECO:0000313" key="2">
    <source>
        <dbReference type="Proteomes" id="UP001150603"/>
    </source>
</evidence>